<organism evidence="4 5">
    <name type="scientific">Coemansia guatemalensis</name>
    <dbReference type="NCBI Taxonomy" id="2761395"/>
    <lineage>
        <taxon>Eukaryota</taxon>
        <taxon>Fungi</taxon>
        <taxon>Fungi incertae sedis</taxon>
        <taxon>Zoopagomycota</taxon>
        <taxon>Kickxellomycotina</taxon>
        <taxon>Kickxellomycetes</taxon>
        <taxon>Kickxellales</taxon>
        <taxon>Kickxellaceae</taxon>
        <taxon>Coemansia</taxon>
    </lineage>
</organism>
<proteinExistence type="predicted"/>
<evidence type="ECO:0000256" key="3">
    <source>
        <dbReference type="SAM" id="MobiDB-lite"/>
    </source>
</evidence>
<dbReference type="Gene3D" id="1.25.10.10">
    <property type="entry name" value="Leucine-rich Repeat Variant"/>
    <property type="match status" value="1"/>
</dbReference>
<dbReference type="OrthoDB" id="6260732at2759"/>
<dbReference type="GO" id="GO:0010265">
    <property type="term" value="P:SCF complex assembly"/>
    <property type="evidence" value="ECO:0007669"/>
    <property type="project" value="InterPro"/>
</dbReference>
<evidence type="ECO:0000313" key="4">
    <source>
        <dbReference type="EMBL" id="KAJ2789191.1"/>
    </source>
</evidence>
<sequence>MTVRVAEEVDDKNVLGSLATPIVTVLQNTPDLPSDVMIDIFGALSEVLTHAGPQIGADSKAVGQTQELLFTFIGSSNVAVRRRAIAALGAFVVHVPGARSDEALDEIYQRYKSCTRDSDKCILLRVLVAIAQQRPARVTKLVPTIVETELGAIEGSERELHVTLLFMFETFVRHCTELVADKCDEIYRIAADALRYDPNYSYSDDEGMDTSSEGDLEDGFGDDSDADAFEDDEDDTWDVRLGGVKLLSAIAKSGLFQPSDVVNRIGDVLVKSFREREDVVRAEIMLTYAVIVEDLQGAAAAGKSGV</sequence>
<dbReference type="PANTHER" id="PTHR12696">
    <property type="entry name" value="TIP120"/>
    <property type="match status" value="1"/>
</dbReference>
<keyword evidence="5" id="KW-1185">Reference proteome</keyword>
<dbReference type="Proteomes" id="UP001140094">
    <property type="component" value="Unassembled WGS sequence"/>
</dbReference>
<dbReference type="InterPro" id="IPR039852">
    <property type="entry name" value="CAND1/CAND2"/>
</dbReference>
<reference evidence="4" key="1">
    <citation type="submission" date="2022-07" db="EMBL/GenBank/DDBJ databases">
        <title>Phylogenomic reconstructions and comparative analyses of Kickxellomycotina fungi.</title>
        <authorList>
            <person name="Reynolds N.K."/>
            <person name="Stajich J.E."/>
            <person name="Barry K."/>
            <person name="Grigoriev I.V."/>
            <person name="Crous P."/>
            <person name="Smith M.E."/>
        </authorList>
    </citation>
    <scope>NUCLEOTIDE SEQUENCE</scope>
    <source>
        <strain evidence="4">NRRL 1565</strain>
    </source>
</reference>
<gene>
    <name evidence="4" type="ORF">H4R20_007225</name>
</gene>
<feature type="compositionally biased region" description="Acidic residues" evidence="3">
    <location>
        <begin position="203"/>
        <end position="232"/>
    </location>
</feature>
<dbReference type="InterPro" id="IPR016024">
    <property type="entry name" value="ARM-type_fold"/>
</dbReference>
<protein>
    <submittedName>
        <fullName evidence="4">Uncharacterized protein</fullName>
    </submittedName>
</protein>
<evidence type="ECO:0000313" key="5">
    <source>
        <dbReference type="Proteomes" id="UP001140094"/>
    </source>
</evidence>
<feature type="non-terminal residue" evidence="4">
    <location>
        <position position="306"/>
    </location>
</feature>
<evidence type="ECO:0000256" key="1">
    <source>
        <dbReference type="ARBA" id="ARBA00022737"/>
    </source>
</evidence>
<dbReference type="SUPFAM" id="SSF48371">
    <property type="entry name" value="ARM repeat"/>
    <property type="match status" value="1"/>
</dbReference>
<dbReference type="InterPro" id="IPR011989">
    <property type="entry name" value="ARM-like"/>
</dbReference>
<dbReference type="AlphaFoldDB" id="A0A9W8HS71"/>
<accession>A0A9W8HS71</accession>
<name>A0A9W8HS71_9FUNG</name>
<evidence type="ECO:0000256" key="2">
    <source>
        <dbReference type="ARBA" id="ARBA00022786"/>
    </source>
</evidence>
<dbReference type="EMBL" id="JANBUO010003873">
    <property type="protein sequence ID" value="KAJ2789191.1"/>
    <property type="molecule type" value="Genomic_DNA"/>
</dbReference>
<feature type="region of interest" description="Disordered" evidence="3">
    <location>
        <begin position="202"/>
        <end position="232"/>
    </location>
</feature>
<keyword evidence="1" id="KW-0677">Repeat</keyword>
<comment type="caution">
    <text evidence="4">The sequence shown here is derived from an EMBL/GenBank/DDBJ whole genome shotgun (WGS) entry which is preliminary data.</text>
</comment>
<keyword evidence="2" id="KW-0833">Ubl conjugation pathway</keyword>